<sequence length="146" mass="16235">MVLEQYDDIASREAIQAYFHTLLELKGAEAQDIYGILPKIRTELFPFQSVAERFHMIDSPTRTVYIPLGAGAELVGRLRAGERSRALFRQLGQYGVSIYENHFAALDQAGDLERLEDGSAILATLSLYSEETGLSLEADCGKAFFV</sequence>
<evidence type="ECO:0000313" key="2">
    <source>
        <dbReference type="Proteomes" id="UP000095746"/>
    </source>
</evidence>
<reference evidence="1 2" key="1">
    <citation type="submission" date="2015-09" db="EMBL/GenBank/DDBJ databases">
        <authorList>
            <consortium name="Pathogen Informatics"/>
        </authorList>
    </citation>
    <scope>NUCLEOTIDE SEQUENCE [LARGE SCALE GENOMIC DNA]</scope>
    <source>
        <strain evidence="1 2">2789STDY5608854</strain>
    </source>
</reference>
<dbReference type="AlphaFoldDB" id="A0A174GUF2"/>
<evidence type="ECO:0000313" key="1">
    <source>
        <dbReference type="EMBL" id="CUO64696.1"/>
    </source>
</evidence>
<protein>
    <submittedName>
        <fullName evidence="1">Uncharacterized protein</fullName>
    </submittedName>
</protein>
<proteinExistence type="predicted"/>
<organism evidence="1 2">
    <name type="scientific">Flavonifractor plautii</name>
    <name type="common">Fusobacterium plautii</name>
    <dbReference type="NCBI Taxonomy" id="292800"/>
    <lineage>
        <taxon>Bacteria</taxon>
        <taxon>Bacillati</taxon>
        <taxon>Bacillota</taxon>
        <taxon>Clostridia</taxon>
        <taxon>Eubacteriales</taxon>
        <taxon>Oscillospiraceae</taxon>
        <taxon>Flavonifractor</taxon>
    </lineage>
</organism>
<gene>
    <name evidence="1" type="ORF">ERS852411_01905</name>
</gene>
<dbReference type="EMBL" id="CYZT01000133">
    <property type="protein sequence ID" value="CUO64696.1"/>
    <property type="molecule type" value="Genomic_DNA"/>
</dbReference>
<name>A0A174GUF2_FLAPL</name>
<dbReference type="Proteomes" id="UP000095746">
    <property type="component" value="Unassembled WGS sequence"/>
</dbReference>
<accession>A0A174GUF2</accession>